<dbReference type="AlphaFoldDB" id="A0A1Z5AZ14"/>
<name>A0A1Z5AZ14_CARML</name>
<reference evidence="1 2" key="2">
    <citation type="submission" date="2015-04" db="EMBL/GenBank/DDBJ databases">
        <title>Carnobacterium maltaromaticum LMA28 plasmids.</title>
        <authorList>
            <person name="Cailliez-Grimal C."/>
            <person name="Iskandar C."/>
        </authorList>
    </citation>
    <scope>NUCLEOTIDE SEQUENCE [LARGE SCALE GENOMIC DNA]</scope>
    <source>
        <strain evidence="1 2">LMA28</strain>
        <plasmid evidence="2">Chromosome</plasmid>
    </source>
</reference>
<geneLocation type="plasmid" evidence="1">
    <name>LMA_pa</name>
</geneLocation>
<accession>A0A1Z5AZ14</accession>
<dbReference type="EMBL" id="LN846932">
    <property type="protein sequence ID" value="CRI06729.1"/>
    <property type="molecule type" value="Genomic_DNA"/>
</dbReference>
<proteinExistence type="predicted"/>
<evidence type="ECO:0000313" key="2">
    <source>
        <dbReference type="Proteomes" id="UP000464233"/>
    </source>
</evidence>
<reference evidence="1 2" key="1">
    <citation type="submission" date="2015-04" db="EMBL/GenBank/DDBJ databases">
        <title>Carnobacterium maltaromaticum LMA28 complete chromosome sequence.</title>
        <authorList>
            <person name="Borges F."/>
            <person name="Cailliez-Grimal C."/>
        </authorList>
    </citation>
    <scope>NUCLEOTIDE SEQUENCE [LARGE SCALE GENOMIC DNA]</scope>
    <source>
        <strain evidence="1 2">LMA28</strain>
        <plasmid evidence="2">Chromosome</plasmid>
    </source>
</reference>
<evidence type="ECO:0000313" key="1">
    <source>
        <dbReference type="EMBL" id="CRI06729.1"/>
    </source>
</evidence>
<protein>
    <submittedName>
        <fullName evidence="1">Uncharacterized protein</fullName>
    </submittedName>
</protein>
<organism evidence="1 2">
    <name type="scientific">Carnobacterium maltaromaticum</name>
    <name type="common">Carnobacterium piscicola</name>
    <dbReference type="NCBI Taxonomy" id="2751"/>
    <lineage>
        <taxon>Bacteria</taxon>
        <taxon>Bacillati</taxon>
        <taxon>Bacillota</taxon>
        <taxon>Bacilli</taxon>
        <taxon>Lactobacillales</taxon>
        <taxon>Carnobacteriaceae</taxon>
        <taxon>Carnobacterium</taxon>
    </lineage>
</organism>
<gene>
    <name evidence="1" type="ORF">BN424_pa0064</name>
</gene>
<sequence>MKKTKNDYLLFKAEREKIESEIKESEINYLVKNNIKNEDGSIPAELYLIDDVELAYFSIENFWKENSDLEIKYNEIVLKFNHAKKKLVSFGLNSIPIKLRTDLEKSIKEYKRLDGELVEKKVIDIALRLAVK</sequence>
<dbReference type="Proteomes" id="UP000464233">
    <property type="component" value="Plasmid LMA_pa"/>
</dbReference>
<keyword evidence="1" id="KW-0614">Plasmid</keyword>